<protein>
    <submittedName>
        <fullName evidence="5">Type I restriction/modification system, specificity subunit</fullName>
    </submittedName>
</protein>
<evidence type="ECO:0000259" key="4">
    <source>
        <dbReference type="Pfam" id="PF01420"/>
    </source>
</evidence>
<dbReference type="Gene3D" id="3.90.220.20">
    <property type="entry name" value="DNA methylase specificity domains"/>
    <property type="match status" value="2"/>
</dbReference>
<evidence type="ECO:0000256" key="3">
    <source>
        <dbReference type="ARBA" id="ARBA00023125"/>
    </source>
</evidence>
<dbReference type="AlphaFoldDB" id="A0AAE7B7Q2"/>
<name>A0AAE7B7Q2_9BACT</name>
<accession>A0AAE7B7Q2</accession>
<evidence type="ECO:0000256" key="2">
    <source>
        <dbReference type="ARBA" id="ARBA00022747"/>
    </source>
</evidence>
<dbReference type="InterPro" id="IPR000055">
    <property type="entry name" value="Restrct_endonuc_typeI_TRD"/>
</dbReference>
<proteinExistence type="inferred from homology"/>
<dbReference type="PANTHER" id="PTHR30408">
    <property type="entry name" value="TYPE-1 RESTRICTION ENZYME ECOKI SPECIFICITY PROTEIN"/>
    <property type="match status" value="1"/>
</dbReference>
<dbReference type="InterPro" id="IPR044946">
    <property type="entry name" value="Restrct_endonuc_typeI_TRD_sf"/>
</dbReference>
<dbReference type="SUPFAM" id="SSF116734">
    <property type="entry name" value="DNA methylase specificity domain"/>
    <property type="match status" value="2"/>
</dbReference>
<dbReference type="GO" id="GO:0009307">
    <property type="term" value="P:DNA restriction-modification system"/>
    <property type="evidence" value="ECO:0007669"/>
    <property type="project" value="UniProtKB-KW"/>
</dbReference>
<feature type="domain" description="Type I restriction modification DNA specificity" evidence="4">
    <location>
        <begin position="23"/>
        <end position="194"/>
    </location>
</feature>
<dbReference type="REBASE" id="386547">
    <property type="entry name" value="S1.Ave26156ORF1299P"/>
</dbReference>
<evidence type="ECO:0000256" key="1">
    <source>
        <dbReference type="ARBA" id="ARBA00010923"/>
    </source>
</evidence>
<evidence type="ECO:0000313" key="5">
    <source>
        <dbReference type="EMBL" id="QKF66854.1"/>
    </source>
</evidence>
<dbReference type="Gene3D" id="1.10.287.1120">
    <property type="entry name" value="Bipartite methylase S protein"/>
    <property type="match status" value="1"/>
</dbReference>
<feature type="domain" description="Type I restriction modification DNA specificity" evidence="4">
    <location>
        <begin position="246"/>
        <end position="432"/>
    </location>
</feature>
<evidence type="ECO:0000313" key="6">
    <source>
        <dbReference type="Proteomes" id="UP000503482"/>
    </source>
</evidence>
<organism evidence="5 6">
    <name type="scientific">Arcobacter venerupis</name>
    <dbReference type="NCBI Taxonomy" id="1054033"/>
    <lineage>
        <taxon>Bacteria</taxon>
        <taxon>Pseudomonadati</taxon>
        <taxon>Campylobacterota</taxon>
        <taxon>Epsilonproteobacteria</taxon>
        <taxon>Campylobacterales</taxon>
        <taxon>Arcobacteraceae</taxon>
        <taxon>Arcobacter</taxon>
    </lineage>
</organism>
<dbReference type="Pfam" id="PF01420">
    <property type="entry name" value="Methylase_S"/>
    <property type="match status" value="2"/>
</dbReference>
<dbReference type="InterPro" id="IPR052021">
    <property type="entry name" value="Type-I_RS_S_subunit"/>
</dbReference>
<dbReference type="GO" id="GO:0003677">
    <property type="term" value="F:DNA binding"/>
    <property type="evidence" value="ECO:0007669"/>
    <property type="project" value="UniProtKB-KW"/>
</dbReference>
<reference evidence="5 6" key="1">
    <citation type="submission" date="2020-05" db="EMBL/GenBank/DDBJ databases">
        <title>Complete genome sequencing of Campylobacter and Arcobacter type strains.</title>
        <authorList>
            <person name="Miller W.G."/>
            <person name="Yee E."/>
        </authorList>
    </citation>
    <scope>NUCLEOTIDE SEQUENCE [LARGE SCALE GENOMIC DNA]</scope>
    <source>
        <strain evidence="5 6">LMG 26156</strain>
    </source>
</reference>
<keyword evidence="6" id="KW-1185">Reference proteome</keyword>
<comment type="similarity">
    <text evidence="1">Belongs to the type-I restriction system S methylase family.</text>
</comment>
<dbReference type="RefSeq" id="WP_128358759.1">
    <property type="nucleotide sequence ID" value="NZ_CP053840.1"/>
</dbReference>
<dbReference type="Proteomes" id="UP000503482">
    <property type="component" value="Chromosome"/>
</dbReference>
<keyword evidence="3" id="KW-0238">DNA-binding</keyword>
<dbReference type="PANTHER" id="PTHR30408:SF12">
    <property type="entry name" value="TYPE I RESTRICTION ENZYME MJAVIII SPECIFICITY SUBUNIT"/>
    <property type="match status" value="1"/>
</dbReference>
<sequence>MKYRIRKQDELKASGLHWIDYLPKDWKKASLKYILNYVIGSTPSTSKDKYFFGDNIWVSISDIKDKYISDAKQRLSDDAIIDCNIKVVPKGSLLYSFKLSVGQMSFNTVDLYTNEAIASFLNNENVNLDFWYYALGEYLIEYANDNIYGAKLLNQDLIKNARLLVPSKIEQQKIANFLDEKSKIFDESISKKEQLISKLELAKQSLISEVVTGKLKIIENNSKLQTIKREQNELKPSGVEWLGNIPKEWEMKKLGYMFSFKNGVNTDSSNYGKGIKFINVKETINTNFIMEKDIEGSVLVSDSIIKENSVRKGDVLFNRTSETIEELALSTVYYDDKIALFGGFVIRGRQITKKLDLDFKKYCFQSTEIRKQIISYGSGSIRKNIAQTNLKNVYLFVPTITEQQKISKYLDEKLIHFDNTIEKTKQSIKKLKLAKEALISQAVTGKIEVL</sequence>
<dbReference type="KEGG" id="avp:AVENP_1300"/>
<keyword evidence="2" id="KW-0680">Restriction system</keyword>
<gene>
    <name evidence="5" type="primary">hsdS1</name>
    <name evidence="5" type="ORF">AVENP_1300</name>
</gene>
<dbReference type="EMBL" id="CP053840">
    <property type="protein sequence ID" value="QKF66854.1"/>
    <property type="molecule type" value="Genomic_DNA"/>
</dbReference>